<dbReference type="PATRIC" id="fig|200450.4.peg.5059"/>
<dbReference type="Pfam" id="PF00975">
    <property type="entry name" value="Thioesterase"/>
    <property type="match status" value="1"/>
</dbReference>
<reference evidence="3 5" key="1">
    <citation type="submission" date="2015-02" db="EMBL/GenBank/DDBJ databases">
        <title>Two Pseudomonas sp. nov. isolated from raw milk.</title>
        <authorList>
            <person name="Wenning M."/>
            <person name="von Neubeck M."/>
            <person name="Huptas C."/>
            <person name="Scherer S."/>
        </authorList>
    </citation>
    <scope>NUCLEOTIDE SEQUENCE [LARGE SCALE GENOMIC DNA]</scope>
    <source>
        <strain evidence="3 5">DSM 14937</strain>
    </source>
</reference>
<dbReference type="Proteomes" id="UP000183126">
    <property type="component" value="Chromosome I"/>
</dbReference>
<proteinExistence type="inferred from homology"/>
<comment type="similarity">
    <text evidence="1">Belongs to the thioesterase family.</text>
</comment>
<protein>
    <submittedName>
        <fullName evidence="4">Surfactin synthase thioesterase subunit</fullName>
    </submittedName>
</protein>
<dbReference type="Proteomes" id="UP000052019">
    <property type="component" value="Unassembled WGS sequence"/>
</dbReference>
<dbReference type="EMBL" id="LT629760">
    <property type="protein sequence ID" value="SDR81298.1"/>
    <property type="molecule type" value="Genomic_DNA"/>
</dbReference>
<evidence type="ECO:0000259" key="2">
    <source>
        <dbReference type="Pfam" id="PF00975"/>
    </source>
</evidence>
<feature type="domain" description="Thioesterase" evidence="2">
    <location>
        <begin position="12"/>
        <end position="226"/>
    </location>
</feature>
<evidence type="ECO:0000313" key="4">
    <source>
        <dbReference type="EMBL" id="SDR81298.1"/>
    </source>
</evidence>
<sequence length="254" mass="28192">MLCKNDLIDAVLIPHAGGSASELREFSAVLQGRFNVTVYELPGRGRRRSELPVTALADVLSDLISVIPETGPVVIIGYSFGAYLALLVAHHMRIAQAERSITLVLLANEPIHKRRYYLRGVPEKKRTDFLNDFCEQMGGVSDSVMADDWLRNQLFRKLTDDLLLADQVPFNLPLLGNAPGLIIYGRDDPLVTSDMDKWQELFGAPIKLVSVSGGHFVLQSHSRLVFNELIAFYETCELSTSTGSIRHDNGRLNG</sequence>
<dbReference type="InterPro" id="IPR029058">
    <property type="entry name" value="AB_hydrolase_fold"/>
</dbReference>
<evidence type="ECO:0000256" key="1">
    <source>
        <dbReference type="ARBA" id="ARBA00007169"/>
    </source>
</evidence>
<dbReference type="Gene3D" id="3.40.50.1820">
    <property type="entry name" value="alpha/beta hydrolase"/>
    <property type="match status" value="1"/>
</dbReference>
<reference evidence="4 6" key="2">
    <citation type="submission" date="2016-10" db="EMBL/GenBank/DDBJ databases">
        <authorList>
            <person name="Varghese N."/>
            <person name="Submissions S."/>
        </authorList>
    </citation>
    <scope>NUCLEOTIDE SEQUENCE [LARGE SCALE GENOMIC DNA]</scope>
    <source>
        <strain evidence="4 6">BS3111</strain>
    </source>
</reference>
<evidence type="ECO:0000313" key="5">
    <source>
        <dbReference type="Proteomes" id="UP000052019"/>
    </source>
</evidence>
<accession>A0A0R2ZF47</accession>
<evidence type="ECO:0000313" key="3">
    <source>
        <dbReference type="EMBL" id="KRP59510.1"/>
    </source>
</evidence>
<evidence type="ECO:0000313" key="6">
    <source>
        <dbReference type="Proteomes" id="UP000183126"/>
    </source>
</evidence>
<dbReference type="SUPFAM" id="SSF53474">
    <property type="entry name" value="alpha/beta-Hydrolases"/>
    <property type="match status" value="1"/>
</dbReference>
<dbReference type="InterPro" id="IPR012223">
    <property type="entry name" value="TEII"/>
</dbReference>
<dbReference type="PANTHER" id="PTHR11487">
    <property type="entry name" value="THIOESTERASE"/>
    <property type="match status" value="1"/>
</dbReference>
<name>A0A0R2ZF47_9PSED</name>
<dbReference type="EMBL" id="JYLK01000009">
    <property type="protein sequence ID" value="KRP59510.1"/>
    <property type="molecule type" value="Genomic_DNA"/>
</dbReference>
<keyword evidence="6" id="KW-1185">Reference proteome</keyword>
<gene>
    <name evidence="4" type="ORF">SAMN04490205_0519</name>
    <name evidence="3" type="ORF">TU79_15085</name>
</gene>
<dbReference type="AlphaFoldDB" id="A0A0R2ZF47"/>
<dbReference type="InterPro" id="IPR001031">
    <property type="entry name" value="Thioesterase"/>
</dbReference>
<dbReference type="GO" id="GO:0008610">
    <property type="term" value="P:lipid biosynthetic process"/>
    <property type="evidence" value="ECO:0007669"/>
    <property type="project" value="TreeGrafter"/>
</dbReference>
<dbReference type="RefSeq" id="WP_057008710.1">
    <property type="nucleotide sequence ID" value="NZ_JYLK01000009.1"/>
</dbReference>
<organism evidence="3 5">
    <name type="scientific">Pseudomonas trivialis</name>
    <dbReference type="NCBI Taxonomy" id="200450"/>
    <lineage>
        <taxon>Bacteria</taxon>
        <taxon>Pseudomonadati</taxon>
        <taxon>Pseudomonadota</taxon>
        <taxon>Gammaproteobacteria</taxon>
        <taxon>Pseudomonadales</taxon>
        <taxon>Pseudomonadaceae</taxon>
        <taxon>Pseudomonas</taxon>
    </lineage>
</organism>
<dbReference type="PANTHER" id="PTHR11487:SF0">
    <property type="entry name" value="S-ACYL FATTY ACID SYNTHASE THIOESTERASE, MEDIUM CHAIN"/>
    <property type="match status" value="1"/>
</dbReference>
<dbReference type="OrthoDB" id="8480037at2"/>